<protein>
    <recommendedName>
        <fullName evidence="1">Ig-like domain-containing protein</fullName>
    </recommendedName>
</protein>
<feature type="domain" description="Ig-like" evidence="1">
    <location>
        <begin position="2918"/>
        <end position="2955"/>
    </location>
</feature>
<dbReference type="Proteomes" id="UP000009223">
    <property type="component" value="Chromosome"/>
</dbReference>
<reference evidence="2 3" key="2">
    <citation type="journal article" date="2011" name="ISME J.">
        <title>RNA-seq reveals cooperative metabolic interactions between two termite-gut spirochete species in co-culture.</title>
        <authorList>
            <person name="Rosenthal A.Z."/>
            <person name="Matson E.G."/>
            <person name="Eldar A."/>
            <person name="Leadbetter J.R."/>
        </authorList>
    </citation>
    <scope>NUCLEOTIDE SEQUENCE [LARGE SCALE GENOMIC DNA]</scope>
    <source>
        <strain evidence="3">ATCC BAA-887 / DSM 12427 / ZAS-2</strain>
    </source>
</reference>
<dbReference type="OrthoDB" id="363270at2"/>
<dbReference type="HOGENOM" id="CLU_223109_0_0_12"/>
<dbReference type="eggNOG" id="COG2911">
    <property type="taxonomic scope" value="Bacteria"/>
</dbReference>
<dbReference type="Gene3D" id="2.60.40.10">
    <property type="entry name" value="Immunoglobulins"/>
    <property type="match status" value="4"/>
</dbReference>
<evidence type="ECO:0000313" key="2">
    <source>
        <dbReference type="EMBL" id="AEF84647.1"/>
    </source>
</evidence>
<keyword evidence="3" id="KW-1185">Reference proteome</keyword>
<dbReference type="STRING" id="545694.TREPR_2079"/>
<proteinExistence type="predicted"/>
<evidence type="ECO:0000259" key="1">
    <source>
        <dbReference type="Pfam" id="PF12245"/>
    </source>
</evidence>
<dbReference type="InterPro" id="IPR013783">
    <property type="entry name" value="Ig-like_fold"/>
</dbReference>
<dbReference type="RefSeq" id="WP_015708088.1">
    <property type="nucleotide sequence ID" value="NC_015578.1"/>
</dbReference>
<dbReference type="EMBL" id="CP001843">
    <property type="protein sequence ID" value="AEF84647.1"/>
    <property type="molecule type" value="Genomic_DNA"/>
</dbReference>
<reference evidence="3" key="1">
    <citation type="submission" date="2009-12" db="EMBL/GenBank/DDBJ databases">
        <title>Complete sequence of Treponema primitia strain ZAS-2.</title>
        <authorList>
            <person name="Tetu S.G."/>
            <person name="Matson E."/>
            <person name="Ren Q."/>
            <person name="Seshadri R."/>
            <person name="Elbourne L."/>
            <person name="Hassan K.A."/>
            <person name="Durkin A."/>
            <person name="Radune D."/>
            <person name="Mohamoud Y."/>
            <person name="Shay R."/>
            <person name="Jin S."/>
            <person name="Zhang X."/>
            <person name="Lucey K."/>
            <person name="Ballor N.R."/>
            <person name="Ottesen E."/>
            <person name="Rosenthal R."/>
            <person name="Allen A."/>
            <person name="Leadbetter J.R."/>
            <person name="Paulsen I.T."/>
        </authorList>
    </citation>
    <scope>NUCLEOTIDE SEQUENCE [LARGE SCALE GENOMIC DNA]</scope>
    <source>
        <strain evidence="3">ATCC BAA-887 / DSM 12427 / ZAS-2</strain>
    </source>
</reference>
<organism evidence="2 3">
    <name type="scientific">Treponema primitia (strain ATCC BAA-887 / DSM 12427 / ZAS-2)</name>
    <dbReference type="NCBI Taxonomy" id="545694"/>
    <lineage>
        <taxon>Bacteria</taxon>
        <taxon>Pseudomonadati</taxon>
        <taxon>Spirochaetota</taxon>
        <taxon>Spirochaetia</taxon>
        <taxon>Spirochaetales</taxon>
        <taxon>Treponemataceae</taxon>
        <taxon>Treponema</taxon>
    </lineage>
</organism>
<accession>F5YJR0</accession>
<dbReference type="InterPro" id="IPR022038">
    <property type="entry name" value="Ig-like_bact"/>
</dbReference>
<evidence type="ECO:0000313" key="3">
    <source>
        <dbReference type="Proteomes" id="UP000009223"/>
    </source>
</evidence>
<gene>
    <name evidence="2" type="ordered locus">TREPR_2079</name>
</gene>
<sequence>MVVYHKLSAVIRDLGAYGTGNWISGESNTLRGKVYDADEVSAVFYKIVAVPAAVPTESAKSDFENPINGWTKKTIASSGESNWSDTVNTPPLPEGRHVAYVAAFDAAGNWNANWAPAEIPGTSPVQYYNYAAYPFGVDYAAPTVSTIKFKDDPTNTVTLNDLATGVHRNTGFSVGGTVSDTHDLASITLRQVFVPAPGSSTPSHNIPISATYTQTPFGSDTSWTLDIPSLPRDPGSPSSLANLSSHTYDGTYTYTFTVTDITVSTATAAYPRTSTYTFTAIVDTTGPVVTISTPTAGIGIGDTTLRISGTNLDALSEPDAVWYTIDGNPLYSGTKPSPTSVSPFNIVWHKIDPGWVDPTASTPGGAEGVRYLHVFAYDRLGNESVDIVDRQFYLDTAPPVIDHFQSLDTTLIGVKNYAHGDYIIEFDATDSNALNTPNSVTITRNGENLPWSVNDYVLTISPMPTPTDTTSVHVKLDVTAPAQGEYEYIFDIKDIVDKHNTQELDPYRKFIVRVDTTPPKLTIATGPTNKADINLLPHLLTTPPVTGDVWIDDAAHILGGSVYDDDAVSAVFYKIASSAPTGSTKSDFENPAGAAINGWTKVAINPDSTWSSSITAPEGRHTLYVAVFDIAGNLNRNWSSPSPYTYTPFEFGVDATPPTLTANTPAAVSKSGFTLNGNVSDSNALHNLVVVQTKAGVTGSTIVLTQTTTGTWTTPSLPSTVIGDGIYTYTITATDKAGRTAVETRTVQVDDTVPTLGTTTLGTINTLTGVIDSAITPPWLSNNLDAANFTFNITVQDTNKLAAVYYKVANADPSITATSGDSALTGAGFTKIAFTGTNFDQTVTVALPASSGLYKIYVAAIDAAGNQNNNLVPAVIPGTGSPGTPYSGTNYTPFEFGVDKELPTVSEIINTSDTQRRGLNFGLSGTVGDGNALKSLVITQQKDSGPVVTIYNQPTNPTTPFTSPTSSTWSIANGLPRDPLSPYTSITTPAPSVDGTYIYEITVTDIAGRTATETRKIKVDTTLPKLETELSVNVKADIDLNAKLVSPAFAPTEIWINGDANLLRGTVYDNDEIGAVFYKILPYLDSAPGETTRAAFDLPANNWIKLDTAGPGQKSWTANTAAITTEGWYKVYVAVFDAAGNWNNNWDPPLAYNNYAPLAFGVDATPPTLTANTPAAVSKSGFTLNGNVSDSNALHNLVVVQTKAGVTGSTIVLTQTTTGTWTTPSLPSTVIGDGIYTYTITATDKAGRTAVETRTVQVDDTVPTLGTTTLGTINTLTGVIDSAITPPWLSNNLDAANFTFNITVQDTNKLAAVYYKVANADPSITATSGDSALTGAGFTKIAFTGTNFDQTVTVALPASSGLYKIYVAAIDAAGNQNNNLVPAVIPGTGSPGTPYSGTNYTPFEFGVDKELPTVSEIINTSDTQRRGLNFGLSGTVGDGNALKSLVITQQKDSGPVVTIYNQPTNPTTPFTSPTSSTWSIANGLPRDPLSPYTSITTPAPSVDGTYIYEITVTDIAGRTATETRKIKVDTTLPKLETELSVNVKADIDLNAKLVSPAFAPTEIWINGDANLLRGTVYDNDEIGAVFYKILPYLDSAPGETTRAAFEAAALTPNNWIKLDTTGPGQKSWTATTAAITTEGWYKVYVAVFDAAGNWNNNWDPPLAYNNYAPLAFGVDATPPTLTANTPAAVSKSGFTLNGNVEDSNALESLVITQKKGSGTPMVIYDQPTNPTTAFTGGSNTWSISNLPTVTGDETYEYVITATDKAGRTTLLTRTVRVDDTVPTLGTIAVLAGVIDPASTTPWVGGTFTFKIPAADNYSLANLYYKIQKATDDAPLINAASGDSDFLSKGFTRKLSSGTSDEWSITINPATDAPIWSGSAIVEGEYKIYAAVIDTAGNQNNNMGAAFDFGVDTGYPTLVENVINTNDQVRKPLNFALGGTASDTVGLKSLIITEKEAGVSTPVTVLNIISFTNPGSNSWSVPSMPSTSAEGTYTYTITLTDLAGRTASLTRIVTVDVSPPRLVDRSALDSAPANVSLATEGNTISGVRWIDGIPNTLRGYVSDNDRIAALFYNIVPDSETPLDTTTYNLGTTQANFDTATASTDGWKKLEINPSNEINWAVILQTSALPISTEGKYTAYVAVFDAAGLQNNNWDPATIPGTASLYPYTPLHFGVDKTPPILTDTINTTVTQMMPGGFSLAGTIGDTNGLQILTVKQEKTGVVVDIDPSAINYDTVWSPGDSGTIGWTINGLPKSSDGSTPLSGTAASGTYVYTITVTDIAGKTTQIIRTVTVDTTPPKLGALGAGTGAAADVKLAAFTLDGGVNWIGGTGNTLRGIVSDDDQVDALFYRIQPFGDLAPTYNLGTNKAAFVADTGWKTLNISPTNEINWADVLDPTTNTLPIPINGVERKYKVYVVAFDAAGNQNNNWTTSNPYTANYLPLEFGLDLAPPTLTETTVGATAQVKPSAFSMGGADSDSYGLKNLVITQTKGSTTVTIDTQTFTTNPNITATTWSVTNLPRDPITPANVATGADLPGTYTYTITLTDLAGKTSQLTRTVTVDNTPPKLGDLSAALAAPANVSLRNPGSTVGSVTWINDATNAIRGTVSDDNRIAAVFYNVQKNPLSTTTYNLSTAQSIFEAEADGWKKLTITPSSEINWEAILNPNDAPIGAGTAGSAVEGTYKVYVAVFDAAGNQNNNWTTHSPYTYAPLEFGLDKALPTVTETTINTTATKVVTGSFAMDGAIGDTNGLASLEIKQQKQGGAEVILASTVITYTSTSSSAFPSGAQNDAWHVIGLPKAADGSSTPADPSGTYTYTITVTDIAGKTSQLTRTVTVDKTPPKLTIQGAANTAPATISLANQSNNYINLDVNTLRGTVSDEDQVAAVFYRIAVGSATLPTLHANQALFEADTTNWTKLPNSPAARIDWNTSLDPTALPISSTEGEYKVYVVVFDAAGNQNNNWTPATNPATSSAYPYTPFTFGLDNNPPGATAVKVNDKVDASTTGANYYDNDVSPHFKTGFSITGAVTDTNKLDSITLTQRKDGGAIVTIPLAVTTDYIKTILNTSWDLGIKNLPRDESNPANLANLSTIAANGVYTYTLTVRDVTGRTDRTVTKVFTVTIDTVGPVITVQNPSSGATATGTTLYINGTASDTHSPEGIAVFYKIDSSSTFINPSISNLDLTASPDPTLTDWTFVGGATWGGNPAIDTSTEGNLYLHLVAYDELKNQSATHVDRPFFVDASPPQIQAWTPAGLNTIDGYTYAGKDYTFAFNATDSNALRATDTVKIFRNGAEITSGTGISINVGTGSDQSKPVTVAFEDQADGNYTYNIAVYDVTGKENTLDNNTPGDTSDDHKNFTVIVDTTPPTTSLTMAPAMVSNEGMNIPPLLGLVPTTRLDNINGVIKFAASAMDNNGIDGVRYFFIPSTYYSSFNPIPASTQTELTTFYADSYGADFDSTYAAFVNTTTDLDDLTEYKLYVMAQDRAHNISVSTPLTVFVDQRTDSPVVTLSSPAMGSELSVLGAGTTVRGIVRDDDGILGGSLQIRFHNGTGTGASGWQNGTGLWTTIPVANITGTDREKSFTYTIPATGMGGDSFVKRVEIQVSDDSAVKLVTDPDTTPDTTNIIVLQNFNWDITPPAIAITPGQAETYKAHFAITGTVTEHNLDTFRVKLDTDQSVNSVGTHNDSTTAVELHLVAGGDTKNWTLTIPAAVFDTLDDGLHSVSLEATDKVGLTFTRSWNFYKDTTGPVVSFNNINEVLIPNSYTGNTLTTAQNGETILADANPILRGTFTDDYSTVPTGAGYFSYRFDGASDWVPGTSAGSGKNVSWAIPLTGLSLADGPHKIQIKVLDALGNEGSTPGPLEVVTVGDDPIWMGFKIDTTIPTITIIGPASGTVYSTQTTTPMFTLTGTAFDANLKEVSFTRDGNSATTVAGPFGTPDRTKTLSYVGVTKPVFDASTFAQGTHTITIKATDDAGRTASVDWVFIKDTAPPVVEFSNVAATPLTTFADPNPIVLGLARDTYGVQTLTSTLAKSSDGTSTGNFTDVIQAATTLIAPPDSNIGDTVVNWSKDLGPTGLVVADGYYRITINATDMAGNAITPVVRDFRIDRQSPTVAIDTALSVPAGTDPIKSFYNSAITISGTASDLNGIASVKAELDGQPWTATNATSTGDSTYATWKVTIPVTGGSTLPEGSHTLNVSATDGAGKISTVARQITYDKTPPTASFNSPDTGNNVTLTVGSGVLTGGIYQIIDSETWINGSAELRGVSEDAISGVASIAYHLGKLGDSETATDAANELVYNAASWTDTLLTSATHASGWSGGLYYWTYQNSNFSGYSANPSDVNPAVGSAFFLPFYIKVSDQAGNIRVLRYNVAVDPDLDIPQVAIANPSNGTKVGGEVRISGTATDDDWIYGVQIRIIDTTSNAYYRDPDDSWINGDPVGPPTAGNQEDGWVWATIVGNTDRVVAWYYNVNADGALSPPTGALRPVTIQVRAVDTQVPEHNAATRVGFPKGINVEFDGGVPTITNIKVTKGLVERPYGAGMRAGGTFTITADVTDEGGIKSIKARQNGESLFTDMLVTLPTGWQVTPPTNVGRASWAFGKKYHIITPGSASQADWEAIDLDYSVDKVYADGTMIRAKIDGSSWPAGGSATAYEAIGTTASASPTDSNWDGQFFKYSISFIVDSTSFFPLTHATKLPTGNYILDLQVTDNNTIPAPFVTLATINIAIDNFYPETTITTQYSASTSQFYVSGIARDYSIPPAASSGPVQGVERVLVYFQRGTNYLNASGQVSSTMTSYSNVKNFAAGGTIVPTFNNFPVLTQVGEVWKSVHAMVIDKQEIGATTDSDGDGTFAEMFDGTPDKEWQARFDTTINALGDGPLTVHYVVMDLAGNASHYQEDIYIRNNPPIIREFNLGTDINGDAAVSSWVSATSPGEFNRNPWTVSAIVGGELDPDSSNFGKITTNFTVRNLKLQIDLKTLYGNGLKRYNVTHVTQNGTATAASALTVGQVYTINTEGNTRWTRLGAPSNLAGTTFVALKSASASDGTSGDAYGYTQVATTTPKAGNFASSTTHDVTVSYSTGTDFTGISDSLIGDTTTLMRNKLFIVKVYDSTTGGAEAQQLAQAAVFSIDVDNVDQTPPKVVVNPFYWNNASDNSLYGNSKDNGHIELEADLPSDKFTGTTGILDKDPKVSGQISIRGSAEDNNILGSLWFYMEGFSFTGAANTISDNGRIYAQAASYTGGVLTGAGNWATNGWHLTVEPLSHDQEGHKVNWRLDLDTSKIADYAASDRAFRVIARDSSNTPSLGTATQTTTAAAKTPYYRMDVVPYISKISTGVRNQGGLKDNNIRSADGKYSVIQGSNANFITVTGFNLRPIANGVRILTAAQNDTYNPATTGYATVGTALTFTGATATGFSATNASTKSGYLAVYSGTTTAPVGTLNNINANDSHGAYTLTSSTNGLDQENMPNREADRYNTKNIRLTDDRYLQFYTVKQTDVKNGYYPVMLMEGDNPVFGYLDLTGGSSGTPAIGANKYAGTYQPTHAMPQRTRFDLGTGARQDTEYLIKASIWDTMGMARDESGRYIHATTYNRDGATFHLIYDRYAELHTSSGLGWGSGTGYSDYNAYTGYNWAFDNTNNAIALETVNLNALLLDRYQYPKIIAKGNSATSYARYYMTYFDNQSNQLIFRNFRIGVTTDVTETRQLYHSGLDNKGIGFGAQSRTNLTENTGTGNTTWSTGRLEAASGASNYFDMAVTSSTNIVVIAYYDKSDGRLKIKYSSGPVDGSNPTAPVTWTNSPVNASLPYYVGTHVSMVMDANDGLHIAAFDAIDSDLKYIYIPDHTANSFTAVTVDQYASVGNWTQIKLHPSTKKPYIAYYNATETGGHDSIKMAYAKDAVTSLASVKGGVDANGYTTGDWEYMTVPAMTEPQGGSTKFQKVNLDFTSSTNGYKPVLGYLSDFIEFSYPVNE</sequence>
<dbReference type="KEGG" id="tpi:TREPR_2079"/>
<dbReference type="Pfam" id="PF12245">
    <property type="entry name" value="Big_3_2"/>
    <property type="match status" value="1"/>
</dbReference>
<name>F5YJR0_TREPZ</name>